<organism evidence="5 6">
    <name type="scientific">Microbacterium ginsengisoli</name>
    <dbReference type="NCBI Taxonomy" id="400772"/>
    <lineage>
        <taxon>Bacteria</taxon>
        <taxon>Bacillati</taxon>
        <taxon>Actinomycetota</taxon>
        <taxon>Actinomycetes</taxon>
        <taxon>Micrococcales</taxon>
        <taxon>Microbacteriaceae</taxon>
        <taxon>Microbacterium</taxon>
    </lineage>
</organism>
<dbReference type="EMBL" id="DMNG01000245">
    <property type="protein sequence ID" value="HAN25627.1"/>
    <property type="molecule type" value="Genomic_DNA"/>
</dbReference>
<dbReference type="InterPro" id="IPR017853">
    <property type="entry name" value="GH"/>
</dbReference>
<feature type="region of interest" description="Disordered" evidence="2">
    <location>
        <begin position="62"/>
        <end position="107"/>
    </location>
</feature>
<dbReference type="SMART" id="SM00495">
    <property type="entry name" value="ChtBD3"/>
    <property type="match status" value="2"/>
</dbReference>
<feature type="compositionally biased region" description="Low complexity" evidence="2">
    <location>
        <begin position="84"/>
        <end position="95"/>
    </location>
</feature>
<dbReference type="InterPro" id="IPR003610">
    <property type="entry name" value="CBM5/12"/>
</dbReference>
<comment type="caution">
    <text evidence="5">The sequence shown here is derived from an EMBL/GenBank/DDBJ whole genome shotgun (WGS) entry which is preliminary data.</text>
</comment>
<feature type="region of interest" description="Disordered" evidence="2">
    <location>
        <begin position="142"/>
        <end position="188"/>
    </location>
</feature>
<feature type="compositionally biased region" description="Pro residues" evidence="2">
    <location>
        <begin position="167"/>
        <end position="181"/>
    </location>
</feature>
<evidence type="ECO:0000259" key="4">
    <source>
        <dbReference type="SMART" id="SM00495"/>
    </source>
</evidence>
<name>A0A3C1KG30_9MICO</name>
<feature type="compositionally biased region" description="Low complexity" evidence="2">
    <location>
        <begin position="156"/>
        <end position="166"/>
    </location>
</feature>
<evidence type="ECO:0000256" key="3">
    <source>
        <dbReference type="SAM" id="SignalP"/>
    </source>
</evidence>
<dbReference type="GO" id="GO:0030246">
    <property type="term" value="F:carbohydrate binding"/>
    <property type="evidence" value="ECO:0007669"/>
    <property type="project" value="InterPro"/>
</dbReference>
<keyword evidence="3" id="KW-0732">Signal</keyword>
<gene>
    <name evidence="5" type="ORF">DCP95_13845</name>
</gene>
<dbReference type="Proteomes" id="UP000257479">
    <property type="component" value="Unassembled WGS sequence"/>
</dbReference>
<dbReference type="SUPFAM" id="SSF51055">
    <property type="entry name" value="Carbohydrate binding domain"/>
    <property type="match status" value="2"/>
</dbReference>
<evidence type="ECO:0000256" key="2">
    <source>
        <dbReference type="SAM" id="MobiDB-lite"/>
    </source>
</evidence>
<feature type="domain" description="Chitin-binding type-3" evidence="4">
    <location>
        <begin position="29"/>
        <end position="78"/>
    </location>
</feature>
<feature type="domain" description="Chitin-binding type-3" evidence="4">
    <location>
        <begin position="109"/>
        <end position="158"/>
    </location>
</feature>
<dbReference type="GO" id="GO:0005975">
    <property type="term" value="P:carbohydrate metabolic process"/>
    <property type="evidence" value="ECO:0007669"/>
    <property type="project" value="InterPro"/>
</dbReference>
<dbReference type="SUPFAM" id="SSF51445">
    <property type="entry name" value="(Trans)glycosidases"/>
    <property type="match status" value="1"/>
</dbReference>
<evidence type="ECO:0000256" key="1">
    <source>
        <dbReference type="ARBA" id="ARBA00022801"/>
    </source>
</evidence>
<feature type="compositionally biased region" description="Polar residues" evidence="2">
    <location>
        <begin position="63"/>
        <end position="79"/>
    </location>
</feature>
<dbReference type="InterPro" id="IPR036573">
    <property type="entry name" value="CBM_sf_5/12"/>
</dbReference>
<accession>A0A3C1KG30</accession>
<dbReference type="Gene3D" id="3.20.20.80">
    <property type="entry name" value="Glycosidases"/>
    <property type="match status" value="1"/>
</dbReference>
<evidence type="ECO:0000313" key="6">
    <source>
        <dbReference type="Proteomes" id="UP000257479"/>
    </source>
</evidence>
<dbReference type="GO" id="GO:0004553">
    <property type="term" value="F:hydrolase activity, hydrolyzing O-glycosyl compounds"/>
    <property type="evidence" value="ECO:0007669"/>
    <property type="project" value="InterPro"/>
</dbReference>
<protein>
    <submittedName>
        <fullName evidence="5">Carbohydrate-binding protein</fullName>
    </submittedName>
</protein>
<dbReference type="GO" id="GO:0005576">
    <property type="term" value="C:extracellular region"/>
    <property type="evidence" value="ECO:0007669"/>
    <property type="project" value="InterPro"/>
</dbReference>
<feature type="compositionally biased region" description="Polar residues" evidence="2">
    <location>
        <begin position="145"/>
        <end position="155"/>
    </location>
</feature>
<keyword evidence="1" id="KW-0378">Hydrolase</keyword>
<dbReference type="AlphaFoldDB" id="A0A3C1KG30"/>
<dbReference type="PANTHER" id="PTHR42976:SF1">
    <property type="entry name" value="GH18 DOMAIN-CONTAINING PROTEIN-RELATED"/>
    <property type="match status" value="1"/>
</dbReference>
<feature type="chain" id="PRO_5017620906" evidence="3">
    <location>
        <begin position="25"/>
        <end position="503"/>
    </location>
</feature>
<reference evidence="5 6" key="1">
    <citation type="journal article" date="2018" name="Nat. Biotechnol.">
        <title>A standardized bacterial taxonomy based on genome phylogeny substantially revises the tree of life.</title>
        <authorList>
            <person name="Parks D.H."/>
            <person name="Chuvochina M."/>
            <person name="Waite D.W."/>
            <person name="Rinke C."/>
            <person name="Skarshewski A."/>
            <person name="Chaumeil P.A."/>
            <person name="Hugenholtz P."/>
        </authorList>
    </citation>
    <scope>NUCLEOTIDE SEQUENCE [LARGE SCALE GENOMIC DNA]</scope>
    <source>
        <strain evidence="5">UBA9152</strain>
    </source>
</reference>
<dbReference type="Pfam" id="PF02839">
    <property type="entry name" value="CBM_5_12"/>
    <property type="match status" value="1"/>
</dbReference>
<evidence type="ECO:0000313" key="5">
    <source>
        <dbReference type="EMBL" id="HAN25627.1"/>
    </source>
</evidence>
<dbReference type="CDD" id="cd12215">
    <property type="entry name" value="ChiC_BD"/>
    <property type="match status" value="2"/>
</dbReference>
<dbReference type="InterPro" id="IPR052750">
    <property type="entry name" value="GH18_Chitinase"/>
</dbReference>
<proteinExistence type="predicted"/>
<dbReference type="Gene3D" id="2.10.10.20">
    <property type="entry name" value="Carbohydrate-binding module superfamily 5/12"/>
    <property type="match status" value="2"/>
</dbReference>
<feature type="signal peptide" evidence="3">
    <location>
        <begin position="1"/>
        <end position="24"/>
    </location>
</feature>
<dbReference type="PANTHER" id="PTHR42976">
    <property type="entry name" value="BIFUNCTIONAL CHITINASE/LYSOZYME-RELATED"/>
    <property type="match status" value="1"/>
</dbReference>
<sequence length="503" mass="49884">MGLVVTAVVVAAVAVPIVATSAFADTTCAPAWSATATYVGGNTASSNGVTYRANWWTRGDDPVTNNGASGTGQPWTSQGACGGSTTPVPTSSPTASPTPTPSPSGAACVAAWSATDTYTGGQTASEGGIVYRANWWTRGDEPATHNGTVGTGQPWTATGSCGGSTPTPTPTSSPTASPTPTPSTGTAPGFLFSPYKDATISMNWNTLKLQTAVTGTARPLIGAGGVLGSSATSLRAVTLGFATGTCTGENWGGVDAASFAAANIASLDAAGVDYVISTGGAAGTFTCGSAAGLTSFIARYASSHLVGIDFDIEGGQSPAQISSLVASAAGAQSAYPNLRFSFTLATLAASDGSYGGLNSTGAAVVQAIQASSLTNYTVNLMTMDFGSASATNCVVVSGSCDMGRSAVQAAVNLNHSYGVPFSKIELTPMIGVNDVSSEVFTLADITTVANYAKSAGLAGVHFWSLDRDVPCATPTSTASATCNSVSSGTSSLAYTNGFLSALS</sequence>